<reference evidence="1" key="1">
    <citation type="submission" date="2019-04" db="EMBL/GenBank/DDBJ databases">
        <title>Microbes associate with the intestines of laboratory mice.</title>
        <authorList>
            <person name="Navarre W."/>
            <person name="Wong E."/>
            <person name="Huang K."/>
            <person name="Tropini C."/>
            <person name="Ng K."/>
            <person name="Yu B."/>
        </authorList>
    </citation>
    <scope>NUCLEOTIDE SEQUENCE</scope>
    <source>
        <strain evidence="1">NM01_1-7b</strain>
    </source>
</reference>
<keyword evidence="2" id="KW-1185">Reference proteome</keyword>
<comment type="caution">
    <text evidence="1">The sequence shown here is derived from an EMBL/GenBank/DDBJ whole genome shotgun (WGS) entry which is preliminary data.</text>
</comment>
<evidence type="ECO:0000313" key="2">
    <source>
        <dbReference type="Proteomes" id="UP000304953"/>
    </source>
</evidence>
<accession>A0AC61RX46</accession>
<sequence length="146" mass="16731">MNVQKTGSLIAAIRKEQNRTQQDLANELGVSSAAVSKWERGIGFPDVSLMEPLAASLGISIAELFKGERTENNIDNEYECLLSDVVKVSANEITKKKKITNWMIAITVAVLYLMISVISHKWEITWVVWIVYCFYRIFTEYIYKKY</sequence>
<dbReference type="Proteomes" id="UP000304953">
    <property type="component" value="Unassembled WGS sequence"/>
</dbReference>
<gene>
    <name evidence="1" type="ORF">E5329_11030</name>
</gene>
<proteinExistence type="predicted"/>
<organism evidence="1 2">
    <name type="scientific">Petralouisia muris</name>
    <dbReference type="NCBI Taxonomy" id="3032872"/>
    <lineage>
        <taxon>Bacteria</taxon>
        <taxon>Bacillati</taxon>
        <taxon>Bacillota</taxon>
        <taxon>Clostridia</taxon>
        <taxon>Lachnospirales</taxon>
        <taxon>Lachnospiraceae</taxon>
        <taxon>Petralouisia</taxon>
    </lineage>
</organism>
<evidence type="ECO:0000313" key="1">
    <source>
        <dbReference type="EMBL" id="TGY96226.1"/>
    </source>
</evidence>
<name>A0AC61RX46_9FIRM</name>
<dbReference type="EMBL" id="SRYA01000019">
    <property type="protein sequence ID" value="TGY96226.1"/>
    <property type="molecule type" value="Genomic_DNA"/>
</dbReference>
<protein>
    <submittedName>
        <fullName evidence="1">XRE family transcriptional regulator</fullName>
    </submittedName>
</protein>